<evidence type="ECO:0000256" key="1">
    <source>
        <dbReference type="ARBA" id="ARBA00004141"/>
    </source>
</evidence>
<name>A0A1V8M8X5_9GAMM</name>
<dbReference type="Pfam" id="PF00939">
    <property type="entry name" value="Na_sulph_symp"/>
    <property type="match status" value="1"/>
</dbReference>
<keyword evidence="8" id="KW-1185">Reference proteome</keyword>
<dbReference type="Proteomes" id="UP000191980">
    <property type="component" value="Unassembled WGS sequence"/>
</dbReference>
<dbReference type="PROSITE" id="PS01271">
    <property type="entry name" value="NA_SULFATE"/>
    <property type="match status" value="1"/>
</dbReference>
<feature type="transmembrane region" description="Helical" evidence="6">
    <location>
        <begin position="225"/>
        <end position="244"/>
    </location>
</feature>
<dbReference type="STRING" id="1420851.AU255_09355"/>
<feature type="transmembrane region" description="Helical" evidence="6">
    <location>
        <begin position="143"/>
        <end position="165"/>
    </location>
</feature>
<feature type="transmembrane region" description="Helical" evidence="6">
    <location>
        <begin position="443"/>
        <end position="465"/>
    </location>
</feature>
<keyword evidence="3 6" id="KW-0812">Transmembrane</keyword>
<protein>
    <submittedName>
        <fullName evidence="7">Sodium:dicarboxylate symporter</fullName>
    </submittedName>
</protein>
<reference evidence="7 8" key="1">
    <citation type="submission" date="2015-12" db="EMBL/GenBank/DDBJ databases">
        <authorList>
            <person name="Shamseldin A."/>
            <person name="Moawad H."/>
            <person name="Abd El-Rahim W.M."/>
            <person name="Sadowsky M.J."/>
        </authorList>
    </citation>
    <scope>NUCLEOTIDE SEQUENCE [LARGE SCALE GENOMIC DNA]</scope>
    <source>
        <strain evidence="7 8">WF1</strain>
    </source>
</reference>
<dbReference type="RefSeq" id="WP_198942579.1">
    <property type="nucleotide sequence ID" value="NZ_LPUF01000001.1"/>
</dbReference>
<evidence type="ECO:0000313" key="8">
    <source>
        <dbReference type="Proteomes" id="UP000191980"/>
    </source>
</evidence>
<dbReference type="InterPro" id="IPR031312">
    <property type="entry name" value="Na/sul_symport_CS"/>
</dbReference>
<organism evidence="7 8">
    <name type="scientific">Methyloprofundus sedimenti</name>
    <dbReference type="NCBI Taxonomy" id="1420851"/>
    <lineage>
        <taxon>Bacteria</taxon>
        <taxon>Pseudomonadati</taxon>
        <taxon>Pseudomonadota</taxon>
        <taxon>Gammaproteobacteria</taxon>
        <taxon>Methylococcales</taxon>
        <taxon>Methylococcaceae</taxon>
        <taxon>Methyloprofundus</taxon>
    </lineage>
</organism>
<evidence type="ECO:0000313" key="7">
    <source>
        <dbReference type="EMBL" id="OQK18041.1"/>
    </source>
</evidence>
<dbReference type="EMBL" id="LPUF01000001">
    <property type="protein sequence ID" value="OQK18041.1"/>
    <property type="molecule type" value="Genomic_DNA"/>
</dbReference>
<feature type="transmembrane region" description="Helical" evidence="6">
    <location>
        <begin position="85"/>
        <end position="104"/>
    </location>
</feature>
<feature type="transmembrane region" description="Helical" evidence="6">
    <location>
        <begin position="353"/>
        <end position="372"/>
    </location>
</feature>
<feature type="transmembrane region" description="Helical" evidence="6">
    <location>
        <begin position="477"/>
        <end position="501"/>
    </location>
</feature>
<evidence type="ECO:0000256" key="6">
    <source>
        <dbReference type="SAM" id="Phobius"/>
    </source>
</evidence>
<evidence type="ECO:0000256" key="4">
    <source>
        <dbReference type="ARBA" id="ARBA00022989"/>
    </source>
</evidence>
<keyword evidence="4 6" id="KW-1133">Transmembrane helix</keyword>
<dbReference type="GO" id="GO:0005886">
    <property type="term" value="C:plasma membrane"/>
    <property type="evidence" value="ECO:0007669"/>
    <property type="project" value="TreeGrafter"/>
</dbReference>
<proteinExistence type="predicted"/>
<comment type="subcellular location">
    <subcellularLocation>
        <location evidence="1">Membrane</location>
        <topology evidence="1">Multi-pass membrane protein</topology>
    </subcellularLocation>
</comment>
<evidence type="ECO:0000256" key="3">
    <source>
        <dbReference type="ARBA" id="ARBA00022692"/>
    </source>
</evidence>
<feature type="transmembrane region" description="Helical" evidence="6">
    <location>
        <begin position="40"/>
        <end position="57"/>
    </location>
</feature>
<feature type="transmembrane region" description="Helical" evidence="6">
    <location>
        <begin position="177"/>
        <end position="198"/>
    </location>
</feature>
<dbReference type="CDD" id="cd01115">
    <property type="entry name" value="SLC13_permease"/>
    <property type="match status" value="1"/>
</dbReference>
<feature type="transmembrane region" description="Helical" evidence="6">
    <location>
        <begin position="12"/>
        <end position="34"/>
    </location>
</feature>
<dbReference type="GO" id="GO:0015141">
    <property type="term" value="F:succinate transmembrane transporter activity"/>
    <property type="evidence" value="ECO:0007669"/>
    <property type="project" value="UniProtKB-ARBA"/>
</dbReference>
<keyword evidence="2" id="KW-0813">Transport</keyword>
<comment type="caution">
    <text evidence="7">The sequence shown here is derived from an EMBL/GenBank/DDBJ whole genome shotgun (WGS) entry which is preliminary data.</text>
</comment>
<dbReference type="PANTHER" id="PTHR10283:SF82">
    <property type="entry name" value="SOLUTE CARRIER FAMILY 13 MEMBER 2"/>
    <property type="match status" value="1"/>
</dbReference>
<dbReference type="PANTHER" id="PTHR10283">
    <property type="entry name" value="SOLUTE CARRIER FAMILY 13 MEMBER"/>
    <property type="match status" value="1"/>
</dbReference>
<evidence type="ECO:0000256" key="2">
    <source>
        <dbReference type="ARBA" id="ARBA00022448"/>
    </source>
</evidence>
<feature type="transmembrane region" description="Helical" evidence="6">
    <location>
        <begin position="384"/>
        <end position="406"/>
    </location>
</feature>
<sequence>MVHNRLKSGKSTVQILGLILGPLLFIGTLLFSNIAPENPVLIRMIAVTLLMVVWWITDAIPLFATALLPMIFYPLLGILKSTATAPIYFNSIIFLFLGGFMIALTMEKWNLHKRIALFIIKIIGGGPHRIILGFMLASAFLSMWISNTATAIMMVPIGLAIVLQLEEDFGVVETGKFTTCLMLGIAYACSIGGIATLVGTPPNLSFVQIFHITFPAAEPIAFGDWMLMAFPISVLMLLVVWLMLSKILFRIPARLRIDQKIINQEYVALGPMRYEEKAVMIIFSLTAVLWVFRKSLNLGFVTLPGWSQLLPYPALVDDATVALTMAMLMFIIPAQNKSVKSATLMGADVVNKLPWNIVLLFGGGFALAKGFQVTGLSAFIGNQFSGLAGTPPLMMILSICSGIIFLTELTSNTATTEMILPVLASVAVAMHTNPLLLMIPATLSASCAFMFPVATPPNAIVFGSGRVKISDMVRAGIYINIVGILLISLLFYLIGTAVFLIDLDVFPAWAETE</sequence>
<feature type="transmembrane region" description="Helical" evidence="6">
    <location>
        <begin position="116"/>
        <end position="137"/>
    </location>
</feature>
<feature type="transmembrane region" description="Helical" evidence="6">
    <location>
        <begin position="418"/>
        <end position="437"/>
    </location>
</feature>
<dbReference type="NCBIfam" id="TIGR00785">
    <property type="entry name" value="dass"/>
    <property type="match status" value="1"/>
</dbReference>
<dbReference type="AlphaFoldDB" id="A0A1V8M8X5"/>
<feature type="transmembrane region" description="Helical" evidence="6">
    <location>
        <begin position="274"/>
        <end position="292"/>
    </location>
</feature>
<feature type="transmembrane region" description="Helical" evidence="6">
    <location>
        <begin position="312"/>
        <end position="332"/>
    </location>
</feature>
<dbReference type="InterPro" id="IPR001898">
    <property type="entry name" value="SLC13A/DASS"/>
</dbReference>
<keyword evidence="5 6" id="KW-0472">Membrane</keyword>
<accession>A0A1V8M8X5</accession>
<evidence type="ECO:0000256" key="5">
    <source>
        <dbReference type="ARBA" id="ARBA00023136"/>
    </source>
</evidence>
<gene>
    <name evidence="7" type="ORF">AU255_09355</name>
</gene>